<sequence length="421" mass="45300">MSDAAIEFGPQDHTYLHLDTHSSPMHWAMLLKLGDGAGLDLAAVRERVAQRAERYDLFRTGIIGGRWRRPRVVQVDEIDPAAQVAAASYVDDAELHAQIGTLMGTHLERGRPFWHLTLFTPADSMASGGQYLLLRVHHSLSDGIAGAAFSALLADADDDGLAEFDRFATSPRFHISGIDPEALATAKASFGTAWEAGKEARQWPKLTNAGKREAVWHSVSTRDLRRAAKREGASVHEFLLAAVGAAVSTVPPADASSNIRVTLPVTLDKDFRHTGNAVAVSLLNLAGNRNSIADQLPAIHAQLETIEAERPELYLAAADDAPRAPWPIFRLLSGMSMKRMSPDIHVGVNPGFTRVRTVLGAPIEDLTALSPLVGYSFSVTILILGTRTSFGVVYDGEALPGYGPRFVEAFDAVLSGASSTV</sequence>
<dbReference type="RefSeq" id="WP_161925855.1">
    <property type="nucleotide sequence ID" value="NZ_BJOU01000001.1"/>
</dbReference>
<dbReference type="AlphaFoldDB" id="A0A7M3SUQ2"/>
<accession>A0A7M3SUQ2</accession>
<evidence type="ECO:0000259" key="1">
    <source>
        <dbReference type="Pfam" id="PF03007"/>
    </source>
</evidence>
<dbReference type="Proteomes" id="UP000444980">
    <property type="component" value="Unassembled WGS sequence"/>
</dbReference>
<dbReference type="Gene3D" id="3.30.559.10">
    <property type="entry name" value="Chloramphenicol acetyltransferase-like domain"/>
    <property type="match status" value="1"/>
</dbReference>
<dbReference type="OrthoDB" id="4502784at2"/>
<dbReference type="EMBL" id="BJOU01000001">
    <property type="protein sequence ID" value="GED96376.1"/>
    <property type="molecule type" value="Genomic_DNA"/>
</dbReference>
<dbReference type="Pfam" id="PF03007">
    <property type="entry name" value="WS_DGAT_cat"/>
    <property type="match status" value="1"/>
</dbReference>
<dbReference type="InterPro" id="IPR004255">
    <property type="entry name" value="O-acyltransferase_WSD1_N"/>
</dbReference>
<gene>
    <name evidence="2" type="ORF">nbrc107697_04150</name>
</gene>
<keyword evidence="2" id="KW-0808">Transferase</keyword>
<keyword evidence="3" id="KW-1185">Reference proteome</keyword>
<protein>
    <submittedName>
        <fullName evidence="2">Diacylglycerol O-acyltransferase</fullName>
    </submittedName>
</protein>
<name>A0A7M3SUQ2_9ACTN</name>
<organism evidence="2 3">
    <name type="scientific">Gordonia crocea</name>
    <dbReference type="NCBI Taxonomy" id="589162"/>
    <lineage>
        <taxon>Bacteria</taxon>
        <taxon>Bacillati</taxon>
        <taxon>Actinomycetota</taxon>
        <taxon>Actinomycetes</taxon>
        <taxon>Mycobacteriales</taxon>
        <taxon>Gordoniaceae</taxon>
        <taxon>Gordonia</taxon>
    </lineage>
</organism>
<proteinExistence type="predicted"/>
<dbReference type="InterPro" id="IPR023213">
    <property type="entry name" value="CAT-like_dom_sf"/>
</dbReference>
<evidence type="ECO:0000313" key="3">
    <source>
        <dbReference type="Proteomes" id="UP000444980"/>
    </source>
</evidence>
<dbReference type="SUPFAM" id="SSF52777">
    <property type="entry name" value="CoA-dependent acyltransferases"/>
    <property type="match status" value="1"/>
</dbReference>
<comment type="caution">
    <text evidence="2">The sequence shown here is derived from an EMBL/GenBank/DDBJ whole genome shotgun (WGS) entry which is preliminary data.</text>
</comment>
<feature type="domain" description="O-acyltransferase WSD1-like N-terminal" evidence="1">
    <location>
        <begin position="10"/>
        <end position="159"/>
    </location>
</feature>
<evidence type="ECO:0000313" key="2">
    <source>
        <dbReference type="EMBL" id="GED96376.1"/>
    </source>
</evidence>
<dbReference type="GO" id="GO:0045017">
    <property type="term" value="P:glycerolipid biosynthetic process"/>
    <property type="evidence" value="ECO:0007669"/>
    <property type="project" value="InterPro"/>
</dbReference>
<dbReference type="GO" id="GO:0004144">
    <property type="term" value="F:diacylglycerol O-acyltransferase activity"/>
    <property type="evidence" value="ECO:0007669"/>
    <property type="project" value="InterPro"/>
</dbReference>
<reference evidence="3" key="1">
    <citation type="submission" date="2019-06" db="EMBL/GenBank/DDBJ databases">
        <title>Gordonia isolated from sludge of a wastewater treatment plant.</title>
        <authorList>
            <person name="Tamura T."/>
            <person name="Aoyama K."/>
            <person name="Kang Y."/>
            <person name="Saito S."/>
            <person name="Akiyama N."/>
            <person name="Yazawa K."/>
            <person name="Gonoi T."/>
            <person name="Mikami Y."/>
        </authorList>
    </citation>
    <scope>NUCLEOTIDE SEQUENCE [LARGE SCALE GENOMIC DNA]</scope>
    <source>
        <strain evidence="3">NBRC 107697</strain>
    </source>
</reference>
<keyword evidence="2" id="KW-0012">Acyltransferase</keyword>